<dbReference type="PROSITE" id="PS51384">
    <property type="entry name" value="FAD_FR"/>
    <property type="match status" value="1"/>
</dbReference>
<dbReference type="InterPro" id="IPR009051">
    <property type="entry name" value="Helical_ferredxn"/>
</dbReference>
<accession>A0A2X0QWK7</accession>
<evidence type="ECO:0000313" key="2">
    <source>
        <dbReference type="EMBL" id="SPS06529.1"/>
    </source>
</evidence>
<dbReference type="Gene3D" id="1.10.1060.10">
    <property type="entry name" value="Alpha-helical ferredoxin"/>
    <property type="match status" value="1"/>
</dbReference>
<dbReference type="EMBL" id="LS423452">
    <property type="protein sequence ID" value="SPS06529.1"/>
    <property type="molecule type" value="Genomic_DNA"/>
</dbReference>
<dbReference type="InterPro" id="IPR017938">
    <property type="entry name" value="Riboflavin_synthase-like_b-brl"/>
</dbReference>
<name>A0A2X0QWK7_9PROT</name>
<dbReference type="PANTHER" id="PTHR43513">
    <property type="entry name" value="DIHYDROOROTATE DEHYDROGENASE B (NAD(+)), ELECTRON TRANSFER SUBUNIT"/>
    <property type="match status" value="1"/>
</dbReference>
<organism evidence="2">
    <name type="scientific">Candidatus Nitrotoga fabula</name>
    <dbReference type="NCBI Taxonomy" id="2182327"/>
    <lineage>
        <taxon>Bacteria</taxon>
        <taxon>Pseudomonadati</taxon>
        <taxon>Pseudomonadota</taxon>
        <taxon>Betaproteobacteria</taxon>
        <taxon>Nitrosomonadales</taxon>
        <taxon>Gallionellaceae</taxon>
        <taxon>Candidatus Nitrotoga</taxon>
    </lineage>
</organism>
<dbReference type="PANTHER" id="PTHR43513:SF3">
    <property type="entry name" value="DIHYDROOROTATE DEHYDROGENASE B (NAD(+)), ELECTRON TRANSFER SUBUNIT-RELATED"/>
    <property type="match status" value="1"/>
</dbReference>
<dbReference type="Gene3D" id="3.50.50.60">
    <property type="entry name" value="FAD/NAD(P)-binding domain"/>
    <property type="match status" value="3"/>
</dbReference>
<dbReference type="InterPro" id="IPR017927">
    <property type="entry name" value="FAD-bd_FR_type"/>
</dbReference>
<sequence>MESLYSRQGAGGTDHGESSRPVLNLGFGMEFADIYSCDGLPRIDSTFLAELANSDSVLAERLVAARKDPGQLTRLQESQLIIDLAPHLEDFLGNLFGIQSSVRELAERHNQLAPLFHCKRIFVQRKAAQKYKAVDAAAFDGEALKTGLLQAFGDTSGELDELNFARNVNRWLDAEAENADRIDLAMRYAAWAVHTSAGKKRHGQGVLFRVPAKLDFQRLVPVIPVENVPYTAHRLADSHLRHREGFALTDQGTGLAGALGEANYCIWCHEQGKDSCSVGMRDKAGVDGSPPPFKKSVFGIPLAGCPVDEKISEFHKVKASGLALGALAIITVDNPMCAATGHRICNDCMKSCIYQKQESVNIPQSETRSLKDVLELPWGFEIYSLLTRWNPLNIHRPYPRAATGKRVLVVGMGPAGFTLAHHLMNDGHIVVGIDGLKIEPLPGDLSGVDVYGNRVPFSPIYDAGILKEPLDNRVMAGFGGVAEYGITVRWDKNFLKIIRLLLERRSQFALFGGVRFGGTITAESAFSMGFDHIALAAGAGRPTLLDIPNGMACGVRTASDFLMALQLTGAAKPDSIANMQVRLPVVVIGGGLTAIDTATESLAYYPVQVEKFLDRYEKLVAEKGEAAVRSAWSAAELVVGDEFLGHARAIRAERAQAETEGRSPNILQLIKSWGGVTLVYRKRLIDSPSYTLNHEEVEKALEEGIYFAEGMTPVRVEIDENGDATAMVVMNQVLDADGNWQKAGQIQIPARTIFVAAGTQPNTVLAREFPDQFKLDGRYFQACDEQGQPVRPEKGNAKPSSAHVLQYRYHDGRFVSFFGDLHPSYSGNVVKAMGSAKQGYPVLSRVLSQVHSSTKEGDQAFLARLGNDLRATIHKVERLTPNIVEVIVKAPAAARSFQPGQFYRLQNFETDSAQLDGTRMIMEGLALTGAWVDAEQGLLSTIVLEMGGSSQLCSRLKHGEPVVLMGPTGAPTEIAPGETVLLAGGGLGNAVLFSIGKAFRSIGSKVLYFAGYKKMIDRYKVEDIELAADVVVWCSDDAPGFAPGRPQDRAYVGNIVQAIKAYASGELGHPEIGLEQVDRIIAIGSDRMMAAVAAARHGELKAFMKPDHHAYGSINSPMQCMMKEICGQCIQEHYDISTGEKTYVFSCFNQDQKLDCVNFPALNARLRQNSVQEKMTAQWIAHCVEQDQMPTGAA</sequence>
<dbReference type="InterPro" id="IPR023753">
    <property type="entry name" value="FAD/NAD-binding_dom"/>
</dbReference>
<dbReference type="InterPro" id="IPR036188">
    <property type="entry name" value="FAD/NAD-bd_sf"/>
</dbReference>
<dbReference type="Pfam" id="PF07992">
    <property type="entry name" value="Pyr_redox_2"/>
    <property type="match status" value="1"/>
</dbReference>
<dbReference type="AlphaFoldDB" id="A0A2X0QWK7"/>
<dbReference type="SUPFAM" id="SSF52343">
    <property type="entry name" value="Ferredoxin reductase-like, C-terminal NADP-linked domain"/>
    <property type="match status" value="1"/>
</dbReference>
<dbReference type="InterPro" id="IPR039261">
    <property type="entry name" value="FNR_nucleotide-bd"/>
</dbReference>
<dbReference type="GO" id="GO:0016491">
    <property type="term" value="F:oxidoreductase activity"/>
    <property type="evidence" value="ECO:0007669"/>
    <property type="project" value="InterPro"/>
</dbReference>
<proteinExistence type="predicted"/>
<protein>
    <recommendedName>
        <fullName evidence="1">FAD-binding FR-type domain-containing protein</fullName>
    </recommendedName>
</protein>
<feature type="domain" description="FAD-binding FR-type" evidence="1">
    <location>
        <begin position="866"/>
        <end position="974"/>
    </location>
</feature>
<dbReference type="Gene3D" id="2.40.30.10">
    <property type="entry name" value="Translation factors"/>
    <property type="match status" value="1"/>
</dbReference>
<evidence type="ECO:0000259" key="1">
    <source>
        <dbReference type="PROSITE" id="PS51384"/>
    </source>
</evidence>
<dbReference type="PRINTS" id="PR00368">
    <property type="entry name" value="FADPNR"/>
</dbReference>
<gene>
    <name evidence="2" type="ORF">NITFAB_2122</name>
</gene>
<dbReference type="InterPro" id="IPR050353">
    <property type="entry name" value="PyrK_electron_transfer"/>
</dbReference>
<dbReference type="Gene3D" id="3.40.50.80">
    <property type="entry name" value="Nucleotide-binding domain of ferredoxin-NADP reductase (FNR) module"/>
    <property type="match status" value="1"/>
</dbReference>
<reference evidence="2" key="1">
    <citation type="submission" date="2018-05" db="EMBL/GenBank/DDBJ databases">
        <authorList>
            <person name="Lanie J.A."/>
            <person name="Ng W.-L."/>
            <person name="Kazmierczak K.M."/>
            <person name="Andrzejewski T.M."/>
            <person name="Davidsen T.M."/>
            <person name="Wayne K.J."/>
            <person name="Tettelin H."/>
            <person name="Glass J.I."/>
            <person name="Rusch D."/>
            <person name="Podicherti R."/>
            <person name="Tsui H.-C.T."/>
            <person name="Winkler M.E."/>
        </authorList>
    </citation>
    <scope>NUCLEOTIDE SEQUENCE</scope>
    <source>
        <strain evidence="2">KNB</strain>
    </source>
</reference>
<dbReference type="SUPFAM" id="SSF51971">
    <property type="entry name" value="Nucleotide-binding domain"/>
    <property type="match status" value="1"/>
</dbReference>
<dbReference type="GO" id="GO:0051536">
    <property type="term" value="F:iron-sulfur cluster binding"/>
    <property type="evidence" value="ECO:0007669"/>
    <property type="project" value="InterPro"/>
</dbReference>
<dbReference type="SUPFAM" id="SSF63380">
    <property type="entry name" value="Riboflavin synthase domain-like"/>
    <property type="match status" value="1"/>
</dbReference>
<dbReference type="CDD" id="cd06192">
    <property type="entry name" value="DHOD_e_trans_like"/>
    <property type="match status" value="1"/>
</dbReference>